<feature type="region of interest" description="Disordered" evidence="2">
    <location>
        <begin position="124"/>
        <end position="157"/>
    </location>
</feature>
<dbReference type="InterPro" id="IPR013766">
    <property type="entry name" value="Thioredoxin_domain"/>
</dbReference>
<dbReference type="SUPFAM" id="SSF52833">
    <property type="entry name" value="Thioredoxin-like"/>
    <property type="match status" value="1"/>
</dbReference>
<evidence type="ECO:0000259" key="3">
    <source>
        <dbReference type="PROSITE" id="PS51352"/>
    </source>
</evidence>
<comment type="similarity">
    <text evidence="1">Belongs to the protein disulfide isomerase family.</text>
</comment>
<dbReference type="InterPro" id="IPR036249">
    <property type="entry name" value="Thioredoxin-like_sf"/>
</dbReference>
<proteinExistence type="inferred from homology"/>
<protein>
    <recommendedName>
        <fullName evidence="3">Thioredoxin domain-containing protein</fullName>
    </recommendedName>
</protein>
<dbReference type="AlphaFoldDB" id="A0A6C0BYR7"/>
<sequence length="287" mass="33620">MVLVKQINSSQDLENYFNKTDSFMLFIYANWCGHCKAMKPDMEKFKKEASSKPQNILIGFIEDAAVKADPRINEVLTKYNINPEGYPTIVYGKKNEELNELKGERDLYNFNKILNELCKGITTKQSGGRRRRIKRKSRKTAKKRKGKRRRKTAKKGGLKLKNIFRHKKKPDSSLFKMGDFKTGEETINPFLAGQRAQAYEEAAKANNKSWSQDQKVVKRKKKESKSETKEKSKHLGHEYKQRYKPLAAPQRKTFLPAPPKGGRKKTRKRKRRKRRKRNNTKKRKSRN</sequence>
<dbReference type="GO" id="GO:0003756">
    <property type="term" value="F:protein disulfide isomerase activity"/>
    <property type="evidence" value="ECO:0007669"/>
    <property type="project" value="TreeGrafter"/>
</dbReference>
<dbReference type="EMBL" id="MN739293">
    <property type="protein sequence ID" value="QHS97326.1"/>
    <property type="molecule type" value="Genomic_DNA"/>
</dbReference>
<dbReference type="CDD" id="cd02961">
    <property type="entry name" value="PDI_a_family"/>
    <property type="match status" value="1"/>
</dbReference>
<evidence type="ECO:0000256" key="2">
    <source>
        <dbReference type="SAM" id="MobiDB-lite"/>
    </source>
</evidence>
<evidence type="ECO:0000256" key="1">
    <source>
        <dbReference type="ARBA" id="ARBA00006347"/>
    </source>
</evidence>
<feature type="region of interest" description="Disordered" evidence="2">
    <location>
        <begin position="203"/>
        <end position="287"/>
    </location>
</feature>
<dbReference type="Gene3D" id="3.40.30.10">
    <property type="entry name" value="Glutaredoxin"/>
    <property type="match status" value="1"/>
</dbReference>
<feature type="compositionally biased region" description="Basic residues" evidence="2">
    <location>
        <begin position="261"/>
        <end position="287"/>
    </location>
</feature>
<dbReference type="PROSITE" id="PS51352">
    <property type="entry name" value="THIOREDOXIN_2"/>
    <property type="match status" value="1"/>
</dbReference>
<feature type="compositionally biased region" description="Basic and acidic residues" evidence="2">
    <location>
        <begin position="224"/>
        <end position="241"/>
    </location>
</feature>
<evidence type="ECO:0000313" key="4">
    <source>
        <dbReference type="EMBL" id="QHS97326.1"/>
    </source>
</evidence>
<reference evidence="4" key="1">
    <citation type="journal article" date="2020" name="Nature">
        <title>Giant virus diversity and host interactions through global metagenomics.</title>
        <authorList>
            <person name="Schulz F."/>
            <person name="Roux S."/>
            <person name="Paez-Espino D."/>
            <person name="Jungbluth S."/>
            <person name="Walsh D.A."/>
            <person name="Denef V.J."/>
            <person name="McMahon K.D."/>
            <person name="Konstantinidis K.T."/>
            <person name="Eloe-Fadrosh E.A."/>
            <person name="Kyrpides N.C."/>
            <person name="Woyke T."/>
        </authorList>
    </citation>
    <scope>NUCLEOTIDE SEQUENCE</scope>
    <source>
        <strain evidence="4">GVMAG-M-3300020169-51</strain>
    </source>
</reference>
<accession>A0A6C0BYR7</accession>
<dbReference type="PROSITE" id="PS00194">
    <property type="entry name" value="THIOREDOXIN_1"/>
    <property type="match status" value="1"/>
</dbReference>
<dbReference type="PANTHER" id="PTHR45672">
    <property type="entry name" value="PROTEIN DISULFIDE-ISOMERASE C17H9.14C-RELATED"/>
    <property type="match status" value="1"/>
</dbReference>
<dbReference type="InterPro" id="IPR051063">
    <property type="entry name" value="PDI"/>
</dbReference>
<dbReference type="Pfam" id="PF00085">
    <property type="entry name" value="Thioredoxin"/>
    <property type="match status" value="1"/>
</dbReference>
<dbReference type="GO" id="GO:0006457">
    <property type="term" value="P:protein folding"/>
    <property type="evidence" value="ECO:0007669"/>
    <property type="project" value="TreeGrafter"/>
</dbReference>
<feature type="domain" description="Thioredoxin" evidence="3">
    <location>
        <begin position="1"/>
        <end position="119"/>
    </location>
</feature>
<name>A0A6C0BYR7_9ZZZZ</name>
<dbReference type="GO" id="GO:0005783">
    <property type="term" value="C:endoplasmic reticulum"/>
    <property type="evidence" value="ECO:0007669"/>
    <property type="project" value="TreeGrafter"/>
</dbReference>
<feature type="compositionally biased region" description="Basic residues" evidence="2">
    <location>
        <begin position="127"/>
        <end position="157"/>
    </location>
</feature>
<organism evidence="4">
    <name type="scientific">viral metagenome</name>
    <dbReference type="NCBI Taxonomy" id="1070528"/>
    <lineage>
        <taxon>unclassified sequences</taxon>
        <taxon>metagenomes</taxon>
        <taxon>organismal metagenomes</taxon>
    </lineage>
</organism>
<dbReference type="InterPro" id="IPR017937">
    <property type="entry name" value="Thioredoxin_CS"/>
</dbReference>